<protein>
    <recommendedName>
        <fullName evidence="1">BACK domain-containing protein</fullName>
    </recommendedName>
</protein>
<gene>
    <name evidence="2" type="ORF">AB6A40_010159</name>
</gene>
<reference evidence="2 3" key="1">
    <citation type="submission" date="2024-08" db="EMBL/GenBank/DDBJ databases">
        <title>Gnathostoma spinigerum genome.</title>
        <authorList>
            <person name="Gonzalez-Bertolin B."/>
            <person name="Monzon S."/>
            <person name="Zaballos A."/>
            <person name="Jimenez P."/>
            <person name="Dekumyoy P."/>
            <person name="Varona S."/>
            <person name="Cuesta I."/>
            <person name="Sumanam S."/>
            <person name="Adisakwattana P."/>
            <person name="Gasser R.B."/>
            <person name="Hernandez-Gonzalez A."/>
            <person name="Young N.D."/>
            <person name="Perteguer M.J."/>
        </authorList>
    </citation>
    <scope>NUCLEOTIDE SEQUENCE [LARGE SCALE GENOMIC DNA]</scope>
    <source>
        <strain evidence="2">AL3</strain>
        <tissue evidence="2">Liver</tissue>
    </source>
</reference>
<name>A0ABD6EU01_9BILA</name>
<dbReference type="Pfam" id="PF07707">
    <property type="entry name" value="BACK"/>
    <property type="match status" value="1"/>
</dbReference>
<sequence>MSTVKDTILVRTFKNDYIVNLDLFAKHSARIATLKEAKQLPNVLDLTKYDVLAGATLCEFLAKADKTDVRITVFALGDLIELAIVLQMSSLLKKIDELILASSERDPYFRLHALSILSGFPHLLNSNTGRTILDLAVRDFKQISQSKTFSRLPVAIVLKILNRCDLPVESEFDVAVAGLYWLTAKANRFHFTYRIMRCVRSAQLTAEQRDEIEQMAWKASKHSEPVGK</sequence>
<evidence type="ECO:0000259" key="1">
    <source>
        <dbReference type="Pfam" id="PF07707"/>
    </source>
</evidence>
<dbReference type="AlphaFoldDB" id="A0ABD6EU01"/>
<evidence type="ECO:0000313" key="2">
    <source>
        <dbReference type="EMBL" id="MFH4983450.1"/>
    </source>
</evidence>
<comment type="caution">
    <text evidence="2">The sequence shown here is derived from an EMBL/GenBank/DDBJ whole genome shotgun (WGS) entry which is preliminary data.</text>
</comment>
<organism evidence="2 3">
    <name type="scientific">Gnathostoma spinigerum</name>
    <dbReference type="NCBI Taxonomy" id="75299"/>
    <lineage>
        <taxon>Eukaryota</taxon>
        <taxon>Metazoa</taxon>
        <taxon>Ecdysozoa</taxon>
        <taxon>Nematoda</taxon>
        <taxon>Chromadorea</taxon>
        <taxon>Rhabditida</taxon>
        <taxon>Spirurina</taxon>
        <taxon>Gnathostomatomorpha</taxon>
        <taxon>Gnathostomatoidea</taxon>
        <taxon>Gnathostomatidae</taxon>
        <taxon>Gnathostoma</taxon>
    </lineage>
</organism>
<keyword evidence="3" id="KW-1185">Reference proteome</keyword>
<dbReference type="InterPro" id="IPR011705">
    <property type="entry name" value="BACK"/>
</dbReference>
<dbReference type="EMBL" id="JBGFUD010012312">
    <property type="protein sequence ID" value="MFH4983450.1"/>
    <property type="molecule type" value="Genomic_DNA"/>
</dbReference>
<dbReference type="Gene3D" id="1.25.40.420">
    <property type="match status" value="1"/>
</dbReference>
<feature type="domain" description="BACK" evidence="1">
    <location>
        <begin position="135"/>
        <end position="207"/>
    </location>
</feature>
<proteinExistence type="predicted"/>
<evidence type="ECO:0000313" key="3">
    <source>
        <dbReference type="Proteomes" id="UP001608902"/>
    </source>
</evidence>
<accession>A0ABD6EU01</accession>
<dbReference type="Proteomes" id="UP001608902">
    <property type="component" value="Unassembled WGS sequence"/>
</dbReference>